<comment type="caution">
    <text evidence="1">The sequence shown here is derived from an EMBL/GenBank/DDBJ whole genome shotgun (WGS) entry which is preliminary data.</text>
</comment>
<dbReference type="Proteomes" id="UP000518206">
    <property type="component" value="Unassembled WGS sequence"/>
</dbReference>
<reference evidence="1 2" key="1">
    <citation type="submission" date="2020-08" db="EMBL/GenBank/DDBJ databases">
        <title>The Agave Microbiome: Exploring the role of microbial communities in plant adaptations to desert environments.</title>
        <authorList>
            <person name="Partida-Martinez L.P."/>
        </authorList>
    </citation>
    <scope>NUCLEOTIDE SEQUENCE [LARGE SCALE GENOMIC DNA]</scope>
    <source>
        <strain evidence="1 2">RAS26</strain>
    </source>
</reference>
<evidence type="ECO:0000313" key="2">
    <source>
        <dbReference type="Proteomes" id="UP000518206"/>
    </source>
</evidence>
<organism evidence="1 2">
    <name type="scientific">Cellulomonas cellasea</name>
    <dbReference type="NCBI Taxonomy" id="43670"/>
    <lineage>
        <taxon>Bacteria</taxon>
        <taxon>Bacillati</taxon>
        <taxon>Actinomycetota</taxon>
        <taxon>Actinomycetes</taxon>
        <taxon>Micrococcales</taxon>
        <taxon>Cellulomonadaceae</taxon>
        <taxon>Cellulomonas</taxon>
    </lineage>
</organism>
<evidence type="ECO:0000313" key="1">
    <source>
        <dbReference type="EMBL" id="MBB2923611.1"/>
    </source>
</evidence>
<dbReference type="AlphaFoldDB" id="A0A7W4UG75"/>
<proteinExistence type="predicted"/>
<dbReference type="EMBL" id="JACHVX010000003">
    <property type="protein sequence ID" value="MBB2923611.1"/>
    <property type="molecule type" value="Genomic_DNA"/>
</dbReference>
<gene>
    <name evidence="1" type="ORF">FHR80_002536</name>
</gene>
<sequence>MTPSVATPLVVNPPVVARSPRRDSIVLDPIGARP</sequence>
<protein>
    <submittedName>
        <fullName evidence="1">Uncharacterized protein</fullName>
    </submittedName>
</protein>
<accession>A0A7W4UG75</accession>
<reference evidence="1 2" key="2">
    <citation type="submission" date="2020-08" db="EMBL/GenBank/DDBJ databases">
        <authorList>
            <person name="Partida-Martinez L."/>
            <person name="Huntemann M."/>
            <person name="Clum A."/>
            <person name="Wang J."/>
            <person name="Palaniappan K."/>
            <person name="Ritter S."/>
            <person name="Chen I.-M."/>
            <person name="Stamatis D."/>
            <person name="Reddy T."/>
            <person name="O'Malley R."/>
            <person name="Daum C."/>
            <person name="Shapiro N."/>
            <person name="Ivanova N."/>
            <person name="Kyrpides N."/>
            <person name="Woyke T."/>
        </authorList>
    </citation>
    <scope>NUCLEOTIDE SEQUENCE [LARGE SCALE GENOMIC DNA]</scope>
    <source>
        <strain evidence="1 2">RAS26</strain>
    </source>
</reference>
<name>A0A7W4UG75_9CELL</name>